<keyword evidence="2 11" id="KW-0235">DNA replication</keyword>
<dbReference type="PANTHER" id="PTHR43096:SF48">
    <property type="entry name" value="CHAPERONE PROTEIN DNAJ"/>
    <property type="match status" value="1"/>
</dbReference>
<dbReference type="PROSITE" id="PS00636">
    <property type="entry name" value="DNAJ_1"/>
    <property type="match status" value="1"/>
</dbReference>
<dbReference type="GO" id="GO:0051082">
    <property type="term" value="F:unfolded protein binding"/>
    <property type="evidence" value="ECO:0007669"/>
    <property type="project" value="UniProtKB-UniRule"/>
</dbReference>
<evidence type="ECO:0000313" key="16">
    <source>
        <dbReference type="Proteomes" id="UP000199220"/>
    </source>
</evidence>
<comment type="caution">
    <text evidence="11">Lacks conserved residue(s) required for the propagation of feature annotation.</text>
</comment>
<organism evidence="15 16">
    <name type="scientific">Ruania alba</name>
    <dbReference type="NCBI Taxonomy" id="648782"/>
    <lineage>
        <taxon>Bacteria</taxon>
        <taxon>Bacillati</taxon>
        <taxon>Actinomycetota</taxon>
        <taxon>Actinomycetes</taxon>
        <taxon>Micrococcales</taxon>
        <taxon>Ruaniaceae</taxon>
        <taxon>Ruania</taxon>
    </lineage>
</organism>
<accession>A0A1H5F4K8</accession>
<feature type="domain" description="J" evidence="13">
    <location>
        <begin position="3"/>
        <end position="66"/>
    </location>
</feature>
<dbReference type="SMART" id="SM00271">
    <property type="entry name" value="DnaJ"/>
    <property type="match status" value="1"/>
</dbReference>
<feature type="binding site" evidence="11">
    <location>
        <position position="141"/>
    </location>
    <ligand>
        <name>Zn(2+)</name>
        <dbReference type="ChEBI" id="CHEBI:29105"/>
        <label>1</label>
    </ligand>
</feature>
<keyword evidence="5 11" id="KW-0863">Zinc-finger</keyword>
<keyword evidence="1 11" id="KW-0963">Cytoplasm</keyword>
<dbReference type="SUPFAM" id="SSF49493">
    <property type="entry name" value="HSP40/DnaJ peptide-binding domain"/>
    <property type="match status" value="2"/>
</dbReference>
<evidence type="ECO:0000256" key="2">
    <source>
        <dbReference type="ARBA" id="ARBA00022705"/>
    </source>
</evidence>
<dbReference type="GO" id="GO:0031072">
    <property type="term" value="F:heat shock protein binding"/>
    <property type="evidence" value="ECO:0007669"/>
    <property type="project" value="InterPro"/>
</dbReference>
<dbReference type="PANTHER" id="PTHR43096">
    <property type="entry name" value="DNAJ HOMOLOG 1, MITOCHONDRIAL-RELATED"/>
    <property type="match status" value="1"/>
</dbReference>
<feature type="binding site" evidence="11">
    <location>
        <position position="158"/>
    </location>
    <ligand>
        <name>Zn(2+)</name>
        <dbReference type="ChEBI" id="CHEBI:29105"/>
        <label>2</label>
    </ligand>
</feature>
<dbReference type="NCBIfam" id="NF010871">
    <property type="entry name" value="PRK14278.1"/>
    <property type="match status" value="1"/>
</dbReference>
<dbReference type="InterPro" id="IPR008971">
    <property type="entry name" value="HSP40/DnaJ_pept-bd"/>
</dbReference>
<reference evidence="16" key="1">
    <citation type="submission" date="2016-10" db="EMBL/GenBank/DDBJ databases">
        <authorList>
            <person name="Varghese N."/>
            <person name="Submissions S."/>
        </authorList>
    </citation>
    <scope>NUCLEOTIDE SEQUENCE [LARGE SCALE GENOMIC DNA]</scope>
    <source>
        <strain evidence="16">DSM 21368</strain>
    </source>
</reference>
<dbReference type="InterPro" id="IPR012724">
    <property type="entry name" value="DnaJ"/>
</dbReference>
<dbReference type="PRINTS" id="PR00625">
    <property type="entry name" value="JDOMAIN"/>
</dbReference>
<evidence type="ECO:0000256" key="11">
    <source>
        <dbReference type="HAMAP-Rule" id="MF_01152"/>
    </source>
</evidence>
<keyword evidence="3 11" id="KW-0479">Metal-binding</keyword>
<feature type="binding site" evidence="11">
    <location>
        <position position="184"/>
    </location>
    <ligand>
        <name>Zn(2+)</name>
        <dbReference type="ChEBI" id="CHEBI:29105"/>
        <label>2</label>
    </ligand>
</feature>
<dbReference type="HAMAP" id="MF_01152">
    <property type="entry name" value="DnaJ"/>
    <property type="match status" value="1"/>
</dbReference>
<dbReference type="STRING" id="648782.SAMN04488554_1228"/>
<feature type="binding site" evidence="11">
    <location>
        <position position="181"/>
    </location>
    <ligand>
        <name>Zn(2+)</name>
        <dbReference type="ChEBI" id="CHEBI:29105"/>
        <label>2</label>
    </ligand>
</feature>
<evidence type="ECO:0000256" key="7">
    <source>
        <dbReference type="ARBA" id="ARBA00023016"/>
    </source>
</evidence>
<dbReference type="Gene3D" id="1.10.287.110">
    <property type="entry name" value="DnaJ domain"/>
    <property type="match status" value="1"/>
</dbReference>
<dbReference type="InterPro" id="IPR018253">
    <property type="entry name" value="DnaJ_domain_CS"/>
</dbReference>
<evidence type="ECO:0000256" key="1">
    <source>
        <dbReference type="ARBA" id="ARBA00022490"/>
    </source>
</evidence>
<dbReference type="Gene3D" id="2.60.260.20">
    <property type="entry name" value="Urease metallochaperone UreE, N-terminal domain"/>
    <property type="match status" value="2"/>
</dbReference>
<comment type="subcellular location">
    <subcellularLocation>
        <location evidence="11">Cytoplasm</location>
    </subcellularLocation>
</comment>
<evidence type="ECO:0000256" key="10">
    <source>
        <dbReference type="ARBA" id="ARBA00067609"/>
    </source>
</evidence>
<keyword evidence="4 11" id="KW-0677">Repeat</keyword>
<gene>
    <name evidence="11" type="primary">dnaJ</name>
    <name evidence="15" type="ORF">SAMN04488554_1228</name>
</gene>
<dbReference type="AlphaFoldDB" id="A0A1H5F4K8"/>
<dbReference type="InterPro" id="IPR001623">
    <property type="entry name" value="DnaJ_domain"/>
</dbReference>
<feature type="domain" description="CR-type" evidence="14">
    <location>
        <begin position="125"/>
        <end position="207"/>
    </location>
</feature>
<dbReference type="OrthoDB" id="9779889at2"/>
<dbReference type="PROSITE" id="PS51188">
    <property type="entry name" value="ZF_CR"/>
    <property type="match status" value="1"/>
</dbReference>
<feature type="zinc finger region" description="CR-type" evidence="12">
    <location>
        <begin position="125"/>
        <end position="207"/>
    </location>
</feature>
<comment type="domain">
    <text evidence="11">The J domain is necessary and sufficient to stimulate DnaK ATPase activity. Zinc center 1 plays an important role in the autonomous, DnaK-independent chaperone activity of DnaJ. Zinc center 2 is essential for interaction with DnaK and for DnaJ activity.</text>
</comment>
<comment type="subunit">
    <text evidence="11">Homodimer.</text>
</comment>
<keyword evidence="8 11" id="KW-0143">Chaperone</keyword>
<dbReference type="CDD" id="cd06257">
    <property type="entry name" value="DnaJ"/>
    <property type="match status" value="1"/>
</dbReference>
<dbReference type="SUPFAM" id="SSF57938">
    <property type="entry name" value="DnaJ/Hsp40 cysteine-rich domain"/>
    <property type="match status" value="1"/>
</dbReference>
<dbReference type="PROSITE" id="PS50076">
    <property type="entry name" value="DNAJ_2"/>
    <property type="match status" value="1"/>
</dbReference>
<dbReference type="FunFam" id="2.10.230.10:FF:000002">
    <property type="entry name" value="Molecular chaperone DnaJ"/>
    <property type="match status" value="1"/>
</dbReference>
<evidence type="ECO:0000256" key="3">
    <source>
        <dbReference type="ARBA" id="ARBA00022723"/>
    </source>
</evidence>
<proteinExistence type="inferred from homology"/>
<dbReference type="FunFam" id="2.60.260.20:FF:000005">
    <property type="entry name" value="Chaperone protein dnaJ 1, mitochondrial"/>
    <property type="match status" value="1"/>
</dbReference>
<dbReference type="GO" id="GO:0005524">
    <property type="term" value="F:ATP binding"/>
    <property type="evidence" value="ECO:0007669"/>
    <property type="project" value="InterPro"/>
</dbReference>
<dbReference type="InterPro" id="IPR036869">
    <property type="entry name" value="J_dom_sf"/>
</dbReference>
<feature type="binding site" evidence="11">
    <location>
        <position position="198"/>
    </location>
    <ligand>
        <name>Zn(2+)</name>
        <dbReference type="ChEBI" id="CHEBI:29105"/>
        <label>1</label>
    </ligand>
</feature>
<sequence>MTDYYATLGVSRDASTEEIKRAYRKLARQHHPDVAGPGSEDKFKDITAAHEVLSNPEKRQMYDMGGQPGMGGGGAGAGFGFSDIFETFFQAAAGGGGSRGPASRSRRGQDALLRISIDLNEAAFGVSKDVEVETAVMCTTCRGTCCRPGTSPTTCEMCHGRGSVQRMARSFLGQVMTTSACANCSGFGTTINDPCTECAGEGRVRTRRTVRVNVPAGVDDGTRIKLTGQGEVGPAGGPPADLYVEVREKRHPLFTRRGDDLHCTTDLPMTAAALGTVLELETLDGTRELDIRPGTQPDEIVTLRGLGVGHLNGGGRGDLHVHVQVTVPTKLDEDQERLLRELAGLRSEERPEARLAPAGNGVFSRLREKLQGR</sequence>
<dbReference type="NCBIfam" id="NF008035">
    <property type="entry name" value="PRK10767.1"/>
    <property type="match status" value="1"/>
</dbReference>
<dbReference type="Pfam" id="PF01556">
    <property type="entry name" value="DnaJ_C"/>
    <property type="match status" value="1"/>
</dbReference>
<comment type="similarity">
    <text evidence="9 11">Belongs to the DnaJ family.</text>
</comment>
<dbReference type="GO" id="GO:0008270">
    <property type="term" value="F:zinc ion binding"/>
    <property type="evidence" value="ECO:0007669"/>
    <property type="project" value="UniProtKB-UniRule"/>
</dbReference>
<evidence type="ECO:0000256" key="5">
    <source>
        <dbReference type="ARBA" id="ARBA00022771"/>
    </source>
</evidence>
<dbReference type="GO" id="GO:0006260">
    <property type="term" value="P:DNA replication"/>
    <property type="evidence" value="ECO:0007669"/>
    <property type="project" value="UniProtKB-KW"/>
</dbReference>
<keyword evidence="7 11" id="KW-0346">Stress response</keyword>
<evidence type="ECO:0000313" key="15">
    <source>
        <dbReference type="EMBL" id="SED98312.1"/>
    </source>
</evidence>
<feature type="binding site" evidence="11">
    <location>
        <position position="195"/>
    </location>
    <ligand>
        <name>Zn(2+)</name>
        <dbReference type="ChEBI" id="CHEBI:29105"/>
        <label>1</label>
    </ligand>
</feature>
<keyword evidence="16" id="KW-1185">Reference proteome</keyword>
<dbReference type="CDD" id="cd10719">
    <property type="entry name" value="DnaJ_zf"/>
    <property type="match status" value="1"/>
</dbReference>
<dbReference type="EMBL" id="FNTX01000001">
    <property type="protein sequence ID" value="SED98312.1"/>
    <property type="molecule type" value="Genomic_DNA"/>
</dbReference>
<evidence type="ECO:0000256" key="6">
    <source>
        <dbReference type="ARBA" id="ARBA00022833"/>
    </source>
</evidence>
<evidence type="ECO:0000256" key="9">
    <source>
        <dbReference type="ARBA" id="ARBA00061004"/>
    </source>
</evidence>
<dbReference type="InterPro" id="IPR002939">
    <property type="entry name" value="DnaJ_C"/>
</dbReference>
<evidence type="ECO:0000256" key="12">
    <source>
        <dbReference type="PROSITE-ProRule" id="PRU00546"/>
    </source>
</evidence>
<dbReference type="Proteomes" id="UP000199220">
    <property type="component" value="Unassembled WGS sequence"/>
</dbReference>
<dbReference type="GO" id="GO:0009408">
    <property type="term" value="P:response to heat"/>
    <property type="evidence" value="ECO:0007669"/>
    <property type="project" value="InterPro"/>
</dbReference>
<keyword evidence="6 11" id="KW-0862">Zinc</keyword>
<dbReference type="InterPro" id="IPR001305">
    <property type="entry name" value="HSP_DnaJ_Cys-rich_dom"/>
</dbReference>
<comment type="cofactor">
    <cofactor evidence="11">
        <name>Zn(2+)</name>
        <dbReference type="ChEBI" id="CHEBI:29105"/>
    </cofactor>
    <text evidence="11">Binds 2 Zn(2+) ions per monomer.</text>
</comment>
<dbReference type="GO" id="GO:0005737">
    <property type="term" value="C:cytoplasm"/>
    <property type="evidence" value="ECO:0007669"/>
    <property type="project" value="UniProtKB-SubCell"/>
</dbReference>
<dbReference type="Pfam" id="PF00684">
    <property type="entry name" value="DnaJ_CXXCXGXG"/>
    <property type="match status" value="1"/>
</dbReference>
<comment type="function">
    <text evidence="11">Participates actively in the response to hyperosmotic and heat shock by preventing the aggregation of stress-denatured proteins and by disaggregating proteins, also in an autonomous, DnaK-independent fashion. Unfolded proteins bind initially to DnaJ; upon interaction with the DnaJ-bound protein, DnaK hydrolyzes its bound ATP, resulting in the formation of a stable complex. GrpE releases ADP from DnaK; ATP binding to DnaK triggers the release of the substrate protein, thus completing the reaction cycle. Several rounds of ATP-dependent interactions between DnaJ, DnaK and GrpE are required for fully efficient folding. Also involved, together with DnaK and GrpE, in the DNA replication of plasmids through activation of initiation proteins.</text>
</comment>
<dbReference type="SUPFAM" id="SSF46565">
    <property type="entry name" value="Chaperone J-domain"/>
    <property type="match status" value="1"/>
</dbReference>
<name>A0A1H5F4K8_9MICO</name>
<dbReference type="GO" id="GO:0042026">
    <property type="term" value="P:protein refolding"/>
    <property type="evidence" value="ECO:0007669"/>
    <property type="project" value="TreeGrafter"/>
</dbReference>
<dbReference type="InterPro" id="IPR036410">
    <property type="entry name" value="HSP_DnaJ_Cys-rich_dom_sf"/>
</dbReference>
<evidence type="ECO:0000256" key="8">
    <source>
        <dbReference type="ARBA" id="ARBA00023186"/>
    </source>
</evidence>
<dbReference type="Gene3D" id="2.10.230.10">
    <property type="entry name" value="Heat shock protein DnaJ, cysteine-rich domain"/>
    <property type="match status" value="1"/>
</dbReference>
<evidence type="ECO:0000256" key="4">
    <source>
        <dbReference type="ARBA" id="ARBA00022737"/>
    </source>
</evidence>
<feature type="binding site" evidence="11">
    <location>
        <position position="138"/>
    </location>
    <ligand>
        <name>Zn(2+)</name>
        <dbReference type="ChEBI" id="CHEBI:29105"/>
        <label>1</label>
    </ligand>
</feature>
<protein>
    <recommendedName>
        <fullName evidence="10 11">Chaperone protein DnaJ</fullName>
    </recommendedName>
</protein>
<evidence type="ECO:0000259" key="13">
    <source>
        <dbReference type="PROSITE" id="PS50076"/>
    </source>
</evidence>
<evidence type="ECO:0000259" key="14">
    <source>
        <dbReference type="PROSITE" id="PS51188"/>
    </source>
</evidence>
<feature type="binding site" evidence="11">
    <location>
        <position position="155"/>
    </location>
    <ligand>
        <name>Zn(2+)</name>
        <dbReference type="ChEBI" id="CHEBI:29105"/>
        <label>2</label>
    </ligand>
</feature>
<dbReference type="RefSeq" id="WP_089772133.1">
    <property type="nucleotide sequence ID" value="NZ_FNTX01000001.1"/>
</dbReference>
<dbReference type="Pfam" id="PF00226">
    <property type="entry name" value="DnaJ"/>
    <property type="match status" value="1"/>
</dbReference>
<dbReference type="CDD" id="cd10747">
    <property type="entry name" value="DnaJ_C"/>
    <property type="match status" value="1"/>
</dbReference>